<evidence type="ECO:0000256" key="1">
    <source>
        <dbReference type="ARBA" id="ARBA00022801"/>
    </source>
</evidence>
<name>A0A6J6ND96_9ZZZZ</name>
<dbReference type="InterPro" id="IPR006680">
    <property type="entry name" value="Amidohydro-rel"/>
</dbReference>
<dbReference type="Pfam" id="PF01979">
    <property type="entry name" value="Amidohydro_1"/>
    <property type="match status" value="1"/>
</dbReference>
<dbReference type="Gene3D" id="2.30.40.10">
    <property type="entry name" value="Urease, subunit C, domain 1"/>
    <property type="match status" value="1"/>
</dbReference>
<dbReference type="SUPFAM" id="SSF51556">
    <property type="entry name" value="Metallo-dependent hydrolases"/>
    <property type="match status" value="1"/>
</dbReference>
<gene>
    <name evidence="3" type="ORF">UFOPK2399_00164</name>
</gene>
<dbReference type="GO" id="GO:0016810">
    <property type="term" value="F:hydrolase activity, acting on carbon-nitrogen (but not peptide) bonds"/>
    <property type="evidence" value="ECO:0007669"/>
    <property type="project" value="InterPro"/>
</dbReference>
<dbReference type="InterPro" id="IPR011059">
    <property type="entry name" value="Metal-dep_hydrolase_composite"/>
</dbReference>
<organism evidence="3">
    <name type="scientific">freshwater metagenome</name>
    <dbReference type="NCBI Taxonomy" id="449393"/>
    <lineage>
        <taxon>unclassified sequences</taxon>
        <taxon>metagenomes</taxon>
        <taxon>ecological metagenomes</taxon>
    </lineage>
</organism>
<feature type="domain" description="Amidohydrolase-related" evidence="2">
    <location>
        <begin position="45"/>
        <end position="392"/>
    </location>
</feature>
<dbReference type="PANTHER" id="PTHR43794:SF11">
    <property type="entry name" value="AMIDOHYDROLASE-RELATED DOMAIN-CONTAINING PROTEIN"/>
    <property type="match status" value="1"/>
</dbReference>
<dbReference type="PANTHER" id="PTHR43794">
    <property type="entry name" value="AMINOHYDROLASE SSNA-RELATED"/>
    <property type="match status" value="1"/>
</dbReference>
<keyword evidence="1" id="KW-0378">Hydrolase</keyword>
<dbReference type="InterPro" id="IPR032466">
    <property type="entry name" value="Metal_Hydrolase"/>
</dbReference>
<accession>A0A6J6ND96</accession>
<dbReference type="InterPro" id="IPR050287">
    <property type="entry name" value="MTA/SAH_deaminase"/>
</dbReference>
<evidence type="ECO:0000259" key="2">
    <source>
        <dbReference type="Pfam" id="PF01979"/>
    </source>
</evidence>
<protein>
    <submittedName>
        <fullName evidence="3">Unannotated protein</fullName>
    </submittedName>
</protein>
<dbReference type="EMBL" id="CAEZXP010000001">
    <property type="protein sequence ID" value="CAB4684199.1"/>
    <property type="molecule type" value="Genomic_DNA"/>
</dbReference>
<dbReference type="SUPFAM" id="SSF51338">
    <property type="entry name" value="Composite domain of metallo-dependent hydrolases"/>
    <property type="match status" value="2"/>
</dbReference>
<sequence>MNSLSAGWVIPADGAPIRDGRVTWEDGRVVDVSPGRGERHYENAIILPGLVNAHSHLEYAVYAGFGDGEPFGQWMGTHITRKRALDFDDMVAIACRGAADCLTAGITTTADYSFSGAAAVAAARLGLRAIVYLEVFGSDPAGAASQLAQKQEAAGSSPLVTLGVSPHAPFTCSIAVYEWALSLGLPVGTHLAESANENDWLESGAGPLAANAAILVPPTGKRAVQTLESVLGPTLLCAHCVEVDDTDVALLAELDVPVAHCPRSNALLGCGVAPLADFLAADMRVGLGTDSPASTPSFDLWEEMRAAIYASRGRERRPDSLSAAAALELATAGAARALDLTGEVGVLAPGARADITVLSIAGSPYDPVEDPIVAAVFGGSPDRILETIVDGTTRYRQGETSWHEVHSTASTARARMLA</sequence>
<reference evidence="3" key="1">
    <citation type="submission" date="2020-05" db="EMBL/GenBank/DDBJ databases">
        <authorList>
            <person name="Chiriac C."/>
            <person name="Salcher M."/>
            <person name="Ghai R."/>
            <person name="Kavagutti S V."/>
        </authorList>
    </citation>
    <scope>NUCLEOTIDE SEQUENCE</scope>
</reference>
<evidence type="ECO:0000313" key="3">
    <source>
        <dbReference type="EMBL" id="CAB4684199.1"/>
    </source>
</evidence>
<dbReference type="AlphaFoldDB" id="A0A6J6ND96"/>
<dbReference type="Gene3D" id="3.20.20.140">
    <property type="entry name" value="Metal-dependent hydrolases"/>
    <property type="match status" value="1"/>
</dbReference>
<proteinExistence type="predicted"/>